<accession>A0A343JP21</accession>
<dbReference type="Pfam" id="PF06378">
    <property type="entry name" value="SSAP_Sak"/>
    <property type="match status" value="1"/>
</dbReference>
<evidence type="ECO:0000259" key="1">
    <source>
        <dbReference type="Pfam" id="PF06378"/>
    </source>
</evidence>
<organism evidence="2 3">
    <name type="scientific">Lactococcus phage 37201</name>
    <dbReference type="NCBI Taxonomy" id="2029661"/>
    <lineage>
        <taxon>Viruses</taxon>
        <taxon>Duplodnaviria</taxon>
        <taxon>Heunggongvirae</taxon>
        <taxon>Uroviricota</taxon>
        <taxon>Caudoviricetes</taxon>
        <taxon>Skunavirus</taxon>
        <taxon>Skunavirus sv37201</taxon>
    </lineage>
</organism>
<evidence type="ECO:0000313" key="2">
    <source>
        <dbReference type="EMBL" id="ASZ71244.1"/>
    </source>
</evidence>
<dbReference type="EMBL" id="MF448557">
    <property type="protein sequence ID" value="ASZ71244.1"/>
    <property type="molecule type" value="Genomic_DNA"/>
</dbReference>
<reference evidence="2 3" key="1">
    <citation type="submission" date="2017-07" db="EMBL/GenBank/DDBJ databases">
        <title>Comparative genome analysis of lactococcal phages belonging to the virulent 936 group.</title>
        <authorList>
            <person name="Oliveira J."/>
        </authorList>
    </citation>
    <scope>NUCLEOTIDE SEQUENCE [LARGE SCALE GENOMIC DNA]</scope>
</reference>
<sequence length="211" mass="24260">MSVFEQLNAINVNSKVEQKKTGKTSLSYLSWSWAWAEFKKVCPTATYEIKKFDDGNGKLVPYLYDTTLGIMVFTSVTVDDITHEMWLPVMDGANKAMKFESYTYKTKSGEKTVEPASMFDVNKTIMRCLVKNLAMFGLGLYIYSGEDLPDLTEEQKELEAEKQRLREIQPLIKRAEQLGYQNIDSFKNKTKKEITDIMTIWLAQQEAEKGE</sequence>
<protein>
    <submittedName>
        <fullName evidence="2">Sak protein</fullName>
    </submittedName>
</protein>
<evidence type="ECO:0000313" key="3">
    <source>
        <dbReference type="Proteomes" id="UP000256735"/>
    </source>
</evidence>
<dbReference type="InterPro" id="IPR009425">
    <property type="entry name" value="DSRM_SSAP"/>
</dbReference>
<gene>
    <name evidence="2" type="ORF">37201_40</name>
</gene>
<feature type="domain" description="SSAP RNA binding" evidence="1">
    <location>
        <begin position="3"/>
        <end position="160"/>
    </location>
</feature>
<keyword evidence="3" id="KW-1185">Reference proteome</keyword>
<dbReference type="Proteomes" id="UP000256735">
    <property type="component" value="Segment"/>
</dbReference>
<proteinExistence type="predicted"/>
<name>A0A343JP21_9CAUD</name>